<evidence type="ECO:0000313" key="2">
    <source>
        <dbReference type="Proteomes" id="UP000664161"/>
    </source>
</evidence>
<organism evidence="1 2">
    <name type="scientific">Psychrobacter halodurans</name>
    <dbReference type="NCBI Taxonomy" id="2818439"/>
    <lineage>
        <taxon>Bacteria</taxon>
        <taxon>Pseudomonadati</taxon>
        <taxon>Pseudomonadota</taxon>
        <taxon>Gammaproteobacteria</taxon>
        <taxon>Moraxellales</taxon>
        <taxon>Moraxellaceae</taxon>
        <taxon>Psychrobacter</taxon>
    </lineage>
</organism>
<name>A0AAW4IUZ5_9GAMM</name>
<dbReference type="AlphaFoldDB" id="A0AAW4IUZ5"/>
<dbReference type="Proteomes" id="UP000664161">
    <property type="component" value="Unassembled WGS sequence"/>
</dbReference>
<reference evidence="1 2" key="1">
    <citation type="submission" date="2021-03" db="EMBL/GenBank/DDBJ databases">
        <authorList>
            <person name="Shang D.-D."/>
            <person name="Du Z.-J."/>
            <person name="Chen G.-J."/>
        </authorList>
    </citation>
    <scope>NUCLEOTIDE SEQUENCE [LARGE SCALE GENOMIC DNA]</scope>
    <source>
        <strain evidence="1 2">F2608</strain>
    </source>
</reference>
<dbReference type="PROSITE" id="PS51257">
    <property type="entry name" value="PROKAR_LIPOPROTEIN"/>
    <property type="match status" value="1"/>
</dbReference>
<dbReference type="EMBL" id="JAGBKN010000006">
    <property type="protein sequence ID" value="MBO1516597.1"/>
    <property type="molecule type" value="Genomic_DNA"/>
</dbReference>
<dbReference type="RefSeq" id="WP_207969333.1">
    <property type="nucleotide sequence ID" value="NZ_JAGBKN010000006.1"/>
</dbReference>
<accession>A0AAW4IUZ5</accession>
<evidence type="ECO:0000313" key="1">
    <source>
        <dbReference type="EMBL" id="MBO1516597.1"/>
    </source>
</evidence>
<comment type="caution">
    <text evidence="1">The sequence shown here is derived from an EMBL/GenBank/DDBJ whole genome shotgun (WGS) entry which is preliminary data.</text>
</comment>
<keyword evidence="2" id="KW-1185">Reference proteome</keyword>
<protein>
    <submittedName>
        <fullName evidence="1">Uncharacterized protein</fullName>
    </submittedName>
</protein>
<proteinExistence type="predicted"/>
<sequence>MKTFKLTLLAITTALFLQGCGDDNDSNFYEPPVEPDVNAEILGIWTGSDSDDELLTLVFLDDGTYIHLEVNDRPQLARMQSLRQAISNPEGGMEWGEYTIDAATGELTTTPIFDNNGSAGLSDSVIRYARVSEGNLTIEVDENNDGIITSDETFSFSETESEGLLGAWGSDDIDEGLLGLAFFEDGTYVHVQVDGTGSTTNPENGMEWGTYTIDEATGSLTTTQRFDNNDSSGLSDPLDRYARLVDGNLIIEVDNNKNGVIDNNEQFGFSKRTADNNILDKIAPKDLVGLWENKSTDNELLTLAFLEDGSYIHLEVDENIPFDTPNNEISGMEWGNYTLNNRTGELTVSQRFDNNDDTGLSDPLDRYVSVSGNTLTLQVDENNNGVIDSDESFTFTKAKSENLLGLWRNDTTGNELLALAFFDDGTYVHLEVDEEAPFDNTVNEPSGMEWGNYTLNSTTKALTVSQMFDNNGSTGLSDPLTRYARVSGDVLTLEFDDNRNGVIDSNESLDFDRQ</sequence>
<gene>
    <name evidence="1" type="ORF">J3491_04515</name>
</gene>